<dbReference type="CDD" id="cd00130">
    <property type="entry name" value="PAS"/>
    <property type="match status" value="1"/>
</dbReference>
<dbReference type="PANTHER" id="PTHR45339:SF3">
    <property type="entry name" value="HISTIDINE KINASE"/>
    <property type="match status" value="1"/>
</dbReference>
<dbReference type="PROSITE" id="PS50112">
    <property type="entry name" value="PAS"/>
    <property type="match status" value="1"/>
</dbReference>
<sequence>MKKAEDNINVKFRVWEAITEFQSHISAGNDAAVGFRDLTRKILELTDSEYGFVGEIRRSPDGDPYVYILAYESISNDPVIRQFFSEFGRSGLEFFNIDTLFGSVMTTGQVVVANEPQTDPRRGGLPKGHPPLDSFIGLPFSQSGDVVGMLCLANAKDGYSQDLMDVLQPLLDICGQVVLGMRSLRDRALAESRLKQQTRYIQLLKDLTRIADEASSFEDCFQSFLKQICETLDGALGLVHQVEDSGTCLVPTSIHYQNVPDLTSPAMSKTMESVFVKGEGLAGRVWELSQPVWQENVWRDKAFLKRLEITGSGAGHSGFAFPVPMNNSVAWVVQIFTSDMRESDPELLNILASAGSHLGLALERKRLTINQAILSAIMRSTEDAIIGLDLDGKINSWNLGAQHIFGYVEAEQIGSNVVALLGADQTDEAAQILESIRNGEAVKFELKSLTKNNDDLDLTMALTPVFDPGGKRIGASIIAWDTTEGKMKDQELLKSRIQAQSASRAKREFLAHMSHEIHTPLNSVLGFAQILERDPKLTSQHKEYIARIVDGGNQLMRLVDDILEMSKIDVGDFELHSQAFDLCGMIDRIASSIRNRCLFKGLDFFAESFDEKPLWVLGDEIKLQMALINILGNAVKFTDSGAVLLRVEQKSNERFQFEIIDTGRGIGPEQLDKIFDAFEKLGEVGLSRGMGLGLSISKKHIEAMGGSVAVQSVEGKGTHFTIEVTLKRFGDLLLKTEQGWYFNKPLAWKEMQAVLVGNLDQKSFEELTRSAHALGVDVEQVADVGPSCTLENPEADLIFIGLDDLEERGETLVRNLRRIEAFAEVPIVVLASPRSKDAADRCQEAGADLIVIKPIKRMPVLKAVEKRFGMRLDFLKNLAEAKTVSENREIDLRQIILPQTTLEAMKAAASSYNFTSFEKQLDVLKEEGEEKKLALFFKDMMRSYDMKQINQVLEFLDKMQGHRGT</sequence>
<keyword evidence="3" id="KW-0597">Phosphoprotein</keyword>
<dbReference type="InterPro" id="IPR005467">
    <property type="entry name" value="His_kinase_dom"/>
</dbReference>
<evidence type="ECO:0000256" key="5">
    <source>
        <dbReference type="ARBA" id="ARBA00022777"/>
    </source>
</evidence>
<dbReference type="SUPFAM" id="SSF55874">
    <property type="entry name" value="ATPase domain of HSP90 chaperone/DNA topoisomerase II/histidine kinase"/>
    <property type="match status" value="1"/>
</dbReference>
<evidence type="ECO:0000259" key="7">
    <source>
        <dbReference type="PROSITE" id="PS50109"/>
    </source>
</evidence>
<dbReference type="GO" id="GO:0004673">
    <property type="term" value="F:protein histidine kinase activity"/>
    <property type="evidence" value="ECO:0007669"/>
    <property type="project" value="UniProtKB-EC"/>
</dbReference>
<dbReference type="InterPro" id="IPR001789">
    <property type="entry name" value="Sig_transdc_resp-reg_receiver"/>
</dbReference>
<dbReference type="Pfam" id="PF00989">
    <property type="entry name" value="PAS"/>
    <property type="match status" value="1"/>
</dbReference>
<dbReference type="SUPFAM" id="SSF47384">
    <property type="entry name" value="Homodimeric domain of signal transducing histidine kinase"/>
    <property type="match status" value="1"/>
</dbReference>
<evidence type="ECO:0000256" key="2">
    <source>
        <dbReference type="ARBA" id="ARBA00012438"/>
    </source>
</evidence>
<reference evidence="10 11" key="1">
    <citation type="submission" date="2022-09" db="EMBL/GenBank/DDBJ databases">
        <authorList>
            <person name="Kop L."/>
        </authorList>
    </citation>
    <scope>NUCLEOTIDE SEQUENCE [LARGE SCALE GENOMIC DNA]</scope>
    <source>
        <strain evidence="10 11">347</strain>
    </source>
</reference>
<evidence type="ECO:0000259" key="9">
    <source>
        <dbReference type="PROSITE" id="PS50112"/>
    </source>
</evidence>
<dbReference type="Pfam" id="PF02518">
    <property type="entry name" value="HATPase_c"/>
    <property type="match status" value="1"/>
</dbReference>
<evidence type="ECO:0000259" key="8">
    <source>
        <dbReference type="PROSITE" id="PS50110"/>
    </source>
</evidence>
<dbReference type="CDD" id="cd00082">
    <property type="entry name" value="HisKA"/>
    <property type="match status" value="1"/>
</dbReference>
<dbReference type="InterPro" id="IPR003661">
    <property type="entry name" value="HisK_dim/P_dom"/>
</dbReference>
<evidence type="ECO:0000313" key="11">
    <source>
        <dbReference type="Proteomes" id="UP001157733"/>
    </source>
</evidence>
<dbReference type="SUPFAM" id="SSF55781">
    <property type="entry name" value="GAF domain-like"/>
    <property type="match status" value="2"/>
</dbReference>
<dbReference type="InterPro" id="IPR000014">
    <property type="entry name" value="PAS"/>
</dbReference>
<dbReference type="EMBL" id="OX336137">
    <property type="protein sequence ID" value="CAI2718981.1"/>
    <property type="molecule type" value="Genomic_DNA"/>
</dbReference>
<dbReference type="EC" id="2.7.13.3" evidence="2"/>
<proteinExistence type="predicted"/>
<dbReference type="Pfam" id="PF13185">
    <property type="entry name" value="GAF_2"/>
    <property type="match status" value="2"/>
</dbReference>
<name>A0ABM9HG32_9BACT</name>
<dbReference type="Gene3D" id="3.40.50.2300">
    <property type="match status" value="1"/>
</dbReference>
<dbReference type="NCBIfam" id="TIGR00229">
    <property type="entry name" value="sensory_box"/>
    <property type="match status" value="1"/>
</dbReference>
<dbReference type="Pfam" id="PF00512">
    <property type="entry name" value="HisKA"/>
    <property type="match status" value="1"/>
</dbReference>
<evidence type="ECO:0000256" key="4">
    <source>
        <dbReference type="ARBA" id="ARBA00022679"/>
    </source>
</evidence>
<evidence type="ECO:0000256" key="3">
    <source>
        <dbReference type="ARBA" id="ARBA00022553"/>
    </source>
</evidence>
<comment type="catalytic activity">
    <reaction evidence="1">
        <text>ATP + protein L-histidine = ADP + protein N-phospho-L-histidine.</text>
        <dbReference type="EC" id="2.7.13.3"/>
    </reaction>
</comment>
<comment type="caution">
    <text evidence="6">Lacks conserved residue(s) required for the propagation of feature annotation.</text>
</comment>
<dbReference type="SMART" id="SM00091">
    <property type="entry name" value="PAS"/>
    <property type="match status" value="1"/>
</dbReference>
<dbReference type="InterPro" id="IPR029016">
    <property type="entry name" value="GAF-like_dom_sf"/>
</dbReference>
<dbReference type="Proteomes" id="UP001157733">
    <property type="component" value="Chromosome"/>
</dbReference>
<evidence type="ECO:0000313" key="10">
    <source>
        <dbReference type="EMBL" id="CAI2718981.1"/>
    </source>
</evidence>
<accession>A0ABM9HG32</accession>
<dbReference type="Gene3D" id="3.30.565.10">
    <property type="entry name" value="Histidine kinase-like ATPase, C-terminal domain"/>
    <property type="match status" value="1"/>
</dbReference>
<dbReference type="InterPro" id="IPR004358">
    <property type="entry name" value="Sig_transdc_His_kin-like_C"/>
</dbReference>
<dbReference type="PROSITE" id="PS50109">
    <property type="entry name" value="HIS_KIN"/>
    <property type="match status" value="1"/>
</dbReference>
<protein>
    <recommendedName>
        <fullName evidence="2">histidine kinase</fullName>
        <ecNumber evidence="2">2.7.13.3</ecNumber>
    </recommendedName>
</protein>
<organism evidence="10 11">
    <name type="scientific">Nitrospina watsonii</name>
    <dbReference type="NCBI Taxonomy" id="1323948"/>
    <lineage>
        <taxon>Bacteria</taxon>
        <taxon>Pseudomonadati</taxon>
        <taxon>Nitrospinota/Tectimicrobiota group</taxon>
        <taxon>Nitrospinota</taxon>
        <taxon>Nitrospinia</taxon>
        <taxon>Nitrospinales</taxon>
        <taxon>Nitrospinaceae</taxon>
        <taxon>Nitrospina</taxon>
    </lineage>
</organism>
<dbReference type="Gene3D" id="3.30.450.20">
    <property type="entry name" value="PAS domain"/>
    <property type="match status" value="1"/>
</dbReference>
<dbReference type="InterPro" id="IPR003018">
    <property type="entry name" value="GAF"/>
</dbReference>
<feature type="domain" description="PAS" evidence="9">
    <location>
        <begin position="370"/>
        <end position="440"/>
    </location>
</feature>
<dbReference type="SMART" id="SM00388">
    <property type="entry name" value="HisKA"/>
    <property type="match status" value="1"/>
</dbReference>
<dbReference type="InterPro" id="IPR013767">
    <property type="entry name" value="PAS_fold"/>
</dbReference>
<dbReference type="InterPro" id="IPR011006">
    <property type="entry name" value="CheY-like_superfamily"/>
</dbReference>
<dbReference type="InterPro" id="IPR036890">
    <property type="entry name" value="HATPase_C_sf"/>
</dbReference>
<keyword evidence="4 10" id="KW-0808">Transferase</keyword>
<dbReference type="Gene3D" id="3.30.450.40">
    <property type="match status" value="2"/>
</dbReference>
<feature type="domain" description="Histidine kinase" evidence="7">
    <location>
        <begin position="512"/>
        <end position="728"/>
    </location>
</feature>
<dbReference type="InterPro" id="IPR036097">
    <property type="entry name" value="HisK_dim/P_sf"/>
</dbReference>
<dbReference type="InterPro" id="IPR035965">
    <property type="entry name" value="PAS-like_dom_sf"/>
</dbReference>
<dbReference type="PANTHER" id="PTHR45339">
    <property type="entry name" value="HYBRID SIGNAL TRANSDUCTION HISTIDINE KINASE J"/>
    <property type="match status" value="1"/>
</dbReference>
<dbReference type="PROSITE" id="PS50110">
    <property type="entry name" value="RESPONSE_REGULATORY"/>
    <property type="match status" value="1"/>
</dbReference>
<evidence type="ECO:0000256" key="6">
    <source>
        <dbReference type="PROSITE-ProRule" id="PRU00169"/>
    </source>
</evidence>
<evidence type="ECO:0000256" key="1">
    <source>
        <dbReference type="ARBA" id="ARBA00000085"/>
    </source>
</evidence>
<keyword evidence="11" id="KW-1185">Reference proteome</keyword>
<gene>
    <name evidence="10" type="ORF">NSPWAT_2125</name>
</gene>
<dbReference type="InterPro" id="IPR003594">
    <property type="entry name" value="HATPase_dom"/>
</dbReference>
<keyword evidence="5 10" id="KW-0418">Kinase</keyword>
<dbReference type="PRINTS" id="PR00344">
    <property type="entry name" value="BCTRLSENSOR"/>
</dbReference>
<dbReference type="SUPFAM" id="SSF55785">
    <property type="entry name" value="PYP-like sensor domain (PAS domain)"/>
    <property type="match status" value="1"/>
</dbReference>
<dbReference type="SUPFAM" id="SSF52172">
    <property type="entry name" value="CheY-like"/>
    <property type="match status" value="1"/>
</dbReference>
<feature type="domain" description="Response regulatory" evidence="8">
    <location>
        <begin position="753"/>
        <end position="868"/>
    </location>
</feature>
<dbReference type="Gene3D" id="1.10.287.130">
    <property type="match status" value="1"/>
</dbReference>
<dbReference type="SMART" id="SM00387">
    <property type="entry name" value="HATPase_c"/>
    <property type="match status" value="1"/>
</dbReference>